<keyword evidence="3" id="KW-1185">Reference proteome</keyword>
<feature type="transmembrane region" description="Helical" evidence="1">
    <location>
        <begin position="12"/>
        <end position="41"/>
    </location>
</feature>
<evidence type="ECO:0000313" key="3">
    <source>
        <dbReference type="Proteomes" id="UP001469553"/>
    </source>
</evidence>
<accession>A0ABV0Y823</accession>
<dbReference type="EMBL" id="JAHRIP010025915">
    <property type="protein sequence ID" value="MEQ2289947.1"/>
    <property type="molecule type" value="Genomic_DNA"/>
</dbReference>
<protein>
    <submittedName>
        <fullName evidence="2">Uncharacterized protein</fullName>
    </submittedName>
</protein>
<reference evidence="2 3" key="1">
    <citation type="submission" date="2021-06" db="EMBL/GenBank/DDBJ databases">
        <authorList>
            <person name="Palmer J.M."/>
        </authorList>
    </citation>
    <scope>NUCLEOTIDE SEQUENCE [LARGE SCALE GENOMIC DNA]</scope>
    <source>
        <strain evidence="2 3">AS_MEX2019</strain>
        <tissue evidence="2">Muscle</tissue>
    </source>
</reference>
<organism evidence="2 3">
    <name type="scientific">Ameca splendens</name>
    <dbReference type="NCBI Taxonomy" id="208324"/>
    <lineage>
        <taxon>Eukaryota</taxon>
        <taxon>Metazoa</taxon>
        <taxon>Chordata</taxon>
        <taxon>Craniata</taxon>
        <taxon>Vertebrata</taxon>
        <taxon>Euteleostomi</taxon>
        <taxon>Actinopterygii</taxon>
        <taxon>Neopterygii</taxon>
        <taxon>Teleostei</taxon>
        <taxon>Neoteleostei</taxon>
        <taxon>Acanthomorphata</taxon>
        <taxon>Ovalentaria</taxon>
        <taxon>Atherinomorphae</taxon>
        <taxon>Cyprinodontiformes</taxon>
        <taxon>Goodeidae</taxon>
        <taxon>Ameca</taxon>
    </lineage>
</organism>
<name>A0ABV0Y823_9TELE</name>
<evidence type="ECO:0000256" key="1">
    <source>
        <dbReference type="SAM" id="Phobius"/>
    </source>
</evidence>
<evidence type="ECO:0000313" key="2">
    <source>
        <dbReference type="EMBL" id="MEQ2289947.1"/>
    </source>
</evidence>
<dbReference type="Proteomes" id="UP001469553">
    <property type="component" value="Unassembled WGS sequence"/>
</dbReference>
<sequence>MISGCFCNPSSLLYFDCLSCATLPTATSCLSVFVIFFFLLLNPCCPDSESCKYRYQAGVDNLIPPKLLQTTQSGWQANFTTQQAQGRLLKACYLKQLHLETVL</sequence>
<keyword evidence="1" id="KW-0472">Membrane</keyword>
<keyword evidence="1" id="KW-0812">Transmembrane</keyword>
<proteinExistence type="predicted"/>
<keyword evidence="1" id="KW-1133">Transmembrane helix</keyword>
<comment type="caution">
    <text evidence="2">The sequence shown here is derived from an EMBL/GenBank/DDBJ whole genome shotgun (WGS) entry which is preliminary data.</text>
</comment>
<gene>
    <name evidence="2" type="ORF">AMECASPLE_038459</name>
</gene>